<comment type="caution">
    <text evidence="1">The sequence shown here is derived from an EMBL/GenBank/DDBJ whole genome shotgun (WGS) entry which is preliminary data.</text>
</comment>
<evidence type="ECO:0000313" key="1">
    <source>
        <dbReference type="EMBL" id="KAJ7999399.1"/>
    </source>
</evidence>
<gene>
    <name evidence="1" type="ORF">DPEC_G00194000</name>
</gene>
<protein>
    <submittedName>
        <fullName evidence="1">Uncharacterized protein</fullName>
    </submittedName>
</protein>
<dbReference type="Proteomes" id="UP001157502">
    <property type="component" value="Chromosome 16"/>
</dbReference>
<feature type="non-terminal residue" evidence="1">
    <location>
        <position position="51"/>
    </location>
</feature>
<evidence type="ECO:0000313" key="2">
    <source>
        <dbReference type="Proteomes" id="UP001157502"/>
    </source>
</evidence>
<sequence length="51" mass="5986">MLKFILLNTLATLVLTEDLVIQPRYLEDVPRTRVVGGEEARPHSWPWQVRK</sequence>
<name>A0ACC2G6P1_DALPE</name>
<accession>A0ACC2G6P1</accession>
<keyword evidence="2" id="KW-1185">Reference proteome</keyword>
<organism evidence="1 2">
    <name type="scientific">Dallia pectoralis</name>
    <name type="common">Alaska blackfish</name>
    <dbReference type="NCBI Taxonomy" id="75939"/>
    <lineage>
        <taxon>Eukaryota</taxon>
        <taxon>Metazoa</taxon>
        <taxon>Chordata</taxon>
        <taxon>Craniata</taxon>
        <taxon>Vertebrata</taxon>
        <taxon>Euteleostomi</taxon>
        <taxon>Actinopterygii</taxon>
        <taxon>Neopterygii</taxon>
        <taxon>Teleostei</taxon>
        <taxon>Protacanthopterygii</taxon>
        <taxon>Esociformes</taxon>
        <taxon>Umbridae</taxon>
        <taxon>Dallia</taxon>
    </lineage>
</organism>
<reference evidence="1" key="1">
    <citation type="submission" date="2021-05" db="EMBL/GenBank/DDBJ databases">
        <authorList>
            <person name="Pan Q."/>
            <person name="Jouanno E."/>
            <person name="Zahm M."/>
            <person name="Klopp C."/>
            <person name="Cabau C."/>
            <person name="Louis A."/>
            <person name="Berthelot C."/>
            <person name="Parey E."/>
            <person name="Roest Crollius H."/>
            <person name="Montfort J."/>
            <person name="Robinson-Rechavi M."/>
            <person name="Bouchez O."/>
            <person name="Lampietro C."/>
            <person name="Lopez Roques C."/>
            <person name="Donnadieu C."/>
            <person name="Postlethwait J."/>
            <person name="Bobe J."/>
            <person name="Dillon D."/>
            <person name="Chandos A."/>
            <person name="von Hippel F."/>
            <person name="Guiguen Y."/>
        </authorList>
    </citation>
    <scope>NUCLEOTIDE SEQUENCE</scope>
    <source>
        <strain evidence="1">YG-Jan2019</strain>
    </source>
</reference>
<proteinExistence type="predicted"/>
<dbReference type="EMBL" id="CM055743">
    <property type="protein sequence ID" value="KAJ7999399.1"/>
    <property type="molecule type" value="Genomic_DNA"/>
</dbReference>